<keyword evidence="2" id="KW-1185">Reference proteome</keyword>
<dbReference type="RefSeq" id="WP_147030722.1">
    <property type="nucleotide sequence ID" value="NZ_CP042436.1"/>
</dbReference>
<name>A0A5B8UTT1_9SPHI</name>
<dbReference type="Proteomes" id="UP000321479">
    <property type="component" value="Chromosome"/>
</dbReference>
<accession>A0A5B8UTT1</accession>
<dbReference type="OrthoDB" id="798790at2"/>
<protein>
    <submittedName>
        <fullName evidence="1">Uncharacterized protein</fullName>
    </submittedName>
</protein>
<proteinExistence type="predicted"/>
<reference evidence="1 2" key="1">
    <citation type="journal article" date="2017" name="Curr. Microbiol.">
        <title>Mucilaginibacter ginsenosidivorans sp. nov., Isolated from Soil of Ginseng Field.</title>
        <authorList>
            <person name="Kim M.M."/>
            <person name="Siddiqi M.Z."/>
            <person name="Im W.T."/>
        </authorList>
    </citation>
    <scope>NUCLEOTIDE SEQUENCE [LARGE SCALE GENOMIC DNA]</scope>
    <source>
        <strain evidence="1 2">Gsoil 3017</strain>
    </source>
</reference>
<sequence length="103" mass="11736">MKRNVFLLATDPKNPCRDVIYARGTGLRLRVFCLDTEPFHPDMNEIQLYGKGQNKLYAFESIDVTSDDALDIVEAIQWYAGYIKCPEMNIVADDPRPGRNIAI</sequence>
<evidence type="ECO:0000313" key="1">
    <source>
        <dbReference type="EMBL" id="QEC62145.1"/>
    </source>
</evidence>
<evidence type="ECO:0000313" key="2">
    <source>
        <dbReference type="Proteomes" id="UP000321479"/>
    </source>
</evidence>
<gene>
    <name evidence="1" type="ORF">FRZ54_05950</name>
</gene>
<dbReference type="AlphaFoldDB" id="A0A5B8UTT1"/>
<dbReference type="EMBL" id="CP042436">
    <property type="protein sequence ID" value="QEC62145.1"/>
    <property type="molecule type" value="Genomic_DNA"/>
</dbReference>
<organism evidence="1 2">
    <name type="scientific">Mucilaginibacter ginsenosidivorans</name>
    <dbReference type="NCBI Taxonomy" id="398053"/>
    <lineage>
        <taxon>Bacteria</taxon>
        <taxon>Pseudomonadati</taxon>
        <taxon>Bacteroidota</taxon>
        <taxon>Sphingobacteriia</taxon>
        <taxon>Sphingobacteriales</taxon>
        <taxon>Sphingobacteriaceae</taxon>
        <taxon>Mucilaginibacter</taxon>
    </lineage>
</organism>
<dbReference type="KEGG" id="mgin:FRZ54_05950"/>